<dbReference type="Proteomes" id="UP000030675">
    <property type="component" value="Unassembled WGS sequence"/>
</dbReference>
<accession>V5EQP0</accession>
<dbReference type="AlphaFoldDB" id="V5EQP0"/>
<protein>
    <submittedName>
        <fullName evidence="1">Uncharacterized protein</fullName>
    </submittedName>
</protein>
<organism evidence="1 2">
    <name type="scientific">Photobacterium leiognathi lrivu.4.1</name>
    <dbReference type="NCBI Taxonomy" id="1248232"/>
    <lineage>
        <taxon>Bacteria</taxon>
        <taxon>Pseudomonadati</taxon>
        <taxon>Pseudomonadota</taxon>
        <taxon>Gammaproteobacteria</taxon>
        <taxon>Vibrionales</taxon>
        <taxon>Vibrionaceae</taxon>
        <taxon>Photobacterium</taxon>
    </lineage>
</organism>
<sequence length="39" mass="4429">MYSKFTPALNAWAISSFFFKLQPNPMDSEKIIGDIFCVA</sequence>
<proteinExistence type="predicted"/>
<evidence type="ECO:0000313" key="1">
    <source>
        <dbReference type="EMBL" id="GAD32076.1"/>
    </source>
</evidence>
<name>V5EQP0_PHOLE</name>
<reference evidence="2" key="1">
    <citation type="submission" date="2012-12" db="EMBL/GenBank/DDBJ databases">
        <title>Genome Sequence of Photobacterium leiognathi lrivu.4.1.</title>
        <authorList>
            <person name="Urbanczyk H."/>
            <person name="Ogura Y."/>
            <person name="Hayashi T."/>
            <person name="Dunlap P.V."/>
        </authorList>
    </citation>
    <scope>NUCLEOTIDE SEQUENCE [LARGE SCALE GENOMIC DNA]</scope>
    <source>
        <strain evidence="2">lrivu.4.1</strain>
    </source>
</reference>
<gene>
    <name evidence="1" type="ORF">PLEI_3744</name>
</gene>
<dbReference type="EMBL" id="DF196821">
    <property type="protein sequence ID" value="GAD32076.1"/>
    <property type="molecule type" value="Genomic_DNA"/>
</dbReference>
<evidence type="ECO:0000313" key="2">
    <source>
        <dbReference type="Proteomes" id="UP000030675"/>
    </source>
</evidence>
<dbReference type="HOGENOM" id="CLU_3314349_0_0_6"/>